<reference evidence="1 2" key="1">
    <citation type="submission" date="2015-11" db="EMBL/GenBank/DDBJ databases">
        <authorList>
            <person name="Sahl J."/>
            <person name="Wagner D."/>
            <person name="Keim P."/>
        </authorList>
    </citation>
    <scope>NUCLEOTIDE SEQUENCE [LARGE SCALE GENOMIC DNA]</scope>
    <source>
        <strain evidence="1 2">BDU18</strain>
    </source>
</reference>
<evidence type="ECO:0000313" key="2">
    <source>
        <dbReference type="Proteomes" id="UP000070255"/>
    </source>
</evidence>
<evidence type="ECO:0000313" key="1">
    <source>
        <dbReference type="EMBL" id="KWZ43904.1"/>
    </source>
</evidence>
<name>A0ABR5TJ20_9BURK</name>
<sequence>MPTKGKTGEASDAGRAAAAAFARAAKRVALGTLVSVSLVQPLGVAFASALRASSSNAAVPLLDTTPWLASVQAPKAPFFTRESDAEGVSFHFRNSGRSVPKGGEVIVSESPNGDMWLGAMVHATYIDDSGVATSGWLVRSHLRQVRTPVRQSAWDGHWRSSAGARRLIAHGDRVSYSFAGAGGAQPRVEMLMRMRRVSDAEATLSRMQASDGMCDLDVRRLGDYLVVTARDCFIPGVNPEGILRRRQ</sequence>
<dbReference type="Proteomes" id="UP000070255">
    <property type="component" value="Unassembled WGS sequence"/>
</dbReference>
<dbReference type="EMBL" id="LNJQ01000001">
    <property type="protein sequence ID" value="KWZ43904.1"/>
    <property type="molecule type" value="Genomic_DNA"/>
</dbReference>
<protein>
    <submittedName>
        <fullName evidence="1">Uncharacterized protein</fullName>
    </submittedName>
</protein>
<dbReference type="RefSeq" id="WP_059581503.1">
    <property type="nucleotide sequence ID" value="NZ_CP013417.1"/>
</dbReference>
<gene>
    <name evidence="1" type="ORF">WS72_14280</name>
</gene>
<organism evidence="1 2">
    <name type="scientific">Burkholderia savannae</name>
    <dbReference type="NCBI Taxonomy" id="1637837"/>
    <lineage>
        <taxon>Bacteria</taxon>
        <taxon>Pseudomonadati</taxon>
        <taxon>Pseudomonadota</taxon>
        <taxon>Betaproteobacteria</taxon>
        <taxon>Burkholderiales</taxon>
        <taxon>Burkholderiaceae</taxon>
        <taxon>Burkholderia</taxon>
        <taxon>pseudomallei group</taxon>
    </lineage>
</organism>
<comment type="caution">
    <text evidence="1">The sequence shown here is derived from an EMBL/GenBank/DDBJ whole genome shotgun (WGS) entry which is preliminary data.</text>
</comment>
<proteinExistence type="predicted"/>
<accession>A0ABR5TJ20</accession>
<keyword evidence="2" id="KW-1185">Reference proteome</keyword>